<dbReference type="AlphaFoldDB" id="A0AAW6IMY4"/>
<protein>
    <recommendedName>
        <fullName evidence="5">Lipocalin-like domain-containing protein</fullName>
    </recommendedName>
</protein>
<feature type="region of interest" description="Disordered" evidence="1">
    <location>
        <begin position="151"/>
        <end position="176"/>
    </location>
</feature>
<evidence type="ECO:0000256" key="2">
    <source>
        <dbReference type="SAM" id="SignalP"/>
    </source>
</evidence>
<name>A0AAW6IMY4_BACOV</name>
<evidence type="ECO:0000313" key="3">
    <source>
        <dbReference type="EMBL" id="MDC7961601.1"/>
    </source>
</evidence>
<dbReference type="EMBL" id="JAQQPO010000052">
    <property type="protein sequence ID" value="MDC7961601.1"/>
    <property type="molecule type" value="Genomic_DNA"/>
</dbReference>
<dbReference type="RefSeq" id="WP_272842140.1">
    <property type="nucleotide sequence ID" value="NZ_JAQQPO010000052.1"/>
</dbReference>
<feature type="chain" id="PRO_5043924810" description="Lipocalin-like domain-containing protein" evidence="2">
    <location>
        <begin position="25"/>
        <end position="176"/>
    </location>
</feature>
<evidence type="ECO:0000256" key="1">
    <source>
        <dbReference type="SAM" id="MobiDB-lite"/>
    </source>
</evidence>
<proteinExistence type="predicted"/>
<evidence type="ECO:0008006" key="5">
    <source>
        <dbReference type="Google" id="ProtNLM"/>
    </source>
</evidence>
<accession>A0AAW6IMY4</accession>
<keyword evidence="2" id="KW-0732">Signal</keyword>
<feature type="signal peptide" evidence="2">
    <location>
        <begin position="1"/>
        <end position="24"/>
    </location>
</feature>
<dbReference type="Proteomes" id="UP001215078">
    <property type="component" value="Unassembled WGS sequence"/>
</dbReference>
<organism evidence="3 4">
    <name type="scientific">Bacteroides ovatus</name>
    <dbReference type="NCBI Taxonomy" id="28116"/>
    <lineage>
        <taxon>Bacteria</taxon>
        <taxon>Pseudomonadati</taxon>
        <taxon>Bacteroidota</taxon>
        <taxon>Bacteroidia</taxon>
        <taxon>Bacteroidales</taxon>
        <taxon>Bacteroidaceae</taxon>
        <taxon>Bacteroides</taxon>
    </lineage>
</organism>
<reference evidence="3" key="1">
    <citation type="submission" date="2022-10" db="EMBL/GenBank/DDBJ databases">
        <title>Human gut microbiome strain richness.</title>
        <authorList>
            <person name="Chen-Liaw A."/>
        </authorList>
    </citation>
    <scope>NUCLEOTIDE SEQUENCE</scope>
    <source>
        <strain evidence="3">RTP21484st1_H8_RTP21484_190118</strain>
    </source>
</reference>
<sequence length="176" mass="19936">MKTLRLIGTTLLMVVLCLNFTACSDDDDDIDVSQLEGTWGLVRSAGWELCSEETEKDEWDYTCDPYNPDSGDGECEKLVIKKLTDNTYSVAAYYYYDSEWRADGGSQIATLNGNTLIINETKGDYGYFEYGNPIIVTLTADKLELHTKYDNVQTDPESDPEHRHSGDFTETFTKME</sequence>
<evidence type="ECO:0000313" key="4">
    <source>
        <dbReference type="Proteomes" id="UP001215078"/>
    </source>
</evidence>
<comment type="caution">
    <text evidence="3">The sequence shown here is derived from an EMBL/GenBank/DDBJ whole genome shotgun (WGS) entry which is preliminary data.</text>
</comment>
<gene>
    <name evidence="3" type="ORF">PQ628_25715</name>
</gene>
<feature type="compositionally biased region" description="Basic and acidic residues" evidence="1">
    <location>
        <begin position="159"/>
        <end position="176"/>
    </location>
</feature>